<keyword evidence="3" id="KW-1185">Reference proteome</keyword>
<dbReference type="EMBL" id="BDSP01000102">
    <property type="protein sequence ID" value="GAX16164.1"/>
    <property type="molecule type" value="Genomic_DNA"/>
</dbReference>
<dbReference type="InParanoid" id="A0A1Z5JQ82"/>
<name>A0A1Z5JQ82_FISSO</name>
<dbReference type="OrthoDB" id="36200at2759"/>
<accession>A0A1Z5JQ82</accession>
<evidence type="ECO:0000313" key="3">
    <source>
        <dbReference type="Proteomes" id="UP000198406"/>
    </source>
</evidence>
<gene>
    <name evidence="2" type="ORF">FisN_3Hh355</name>
</gene>
<keyword evidence="1" id="KW-0472">Membrane</keyword>
<keyword evidence="1" id="KW-1133">Transmembrane helix</keyword>
<protein>
    <submittedName>
        <fullName evidence="2">Uncharacterized protein</fullName>
    </submittedName>
</protein>
<comment type="caution">
    <text evidence="2">The sequence shown here is derived from an EMBL/GenBank/DDBJ whole genome shotgun (WGS) entry which is preliminary data.</text>
</comment>
<dbReference type="Proteomes" id="UP000198406">
    <property type="component" value="Unassembled WGS sequence"/>
</dbReference>
<evidence type="ECO:0000256" key="1">
    <source>
        <dbReference type="SAM" id="Phobius"/>
    </source>
</evidence>
<sequence>MCNDLGEGSRCCAFYSFTGFLFTLWVGVMVHSQPFFIAGIEDAEEARANAFGAMGMFLVTFFASIAGIWYDSKNKESVAAAGESGYYLSHGDIPTTYGTSA</sequence>
<organism evidence="2 3">
    <name type="scientific">Fistulifera solaris</name>
    <name type="common">Oleaginous diatom</name>
    <dbReference type="NCBI Taxonomy" id="1519565"/>
    <lineage>
        <taxon>Eukaryota</taxon>
        <taxon>Sar</taxon>
        <taxon>Stramenopiles</taxon>
        <taxon>Ochrophyta</taxon>
        <taxon>Bacillariophyta</taxon>
        <taxon>Bacillariophyceae</taxon>
        <taxon>Bacillariophycidae</taxon>
        <taxon>Naviculales</taxon>
        <taxon>Naviculaceae</taxon>
        <taxon>Fistulifera</taxon>
    </lineage>
</organism>
<reference evidence="2 3" key="1">
    <citation type="journal article" date="2015" name="Plant Cell">
        <title>Oil accumulation by the oleaginous diatom Fistulifera solaris as revealed by the genome and transcriptome.</title>
        <authorList>
            <person name="Tanaka T."/>
            <person name="Maeda Y."/>
            <person name="Veluchamy A."/>
            <person name="Tanaka M."/>
            <person name="Abida H."/>
            <person name="Marechal E."/>
            <person name="Bowler C."/>
            <person name="Muto M."/>
            <person name="Sunaga Y."/>
            <person name="Tanaka M."/>
            <person name="Yoshino T."/>
            <person name="Taniguchi T."/>
            <person name="Fukuda Y."/>
            <person name="Nemoto M."/>
            <person name="Matsumoto M."/>
            <person name="Wong P.S."/>
            <person name="Aburatani S."/>
            <person name="Fujibuchi W."/>
        </authorList>
    </citation>
    <scope>NUCLEOTIDE SEQUENCE [LARGE SCALE GENOMIC DNA]</scope>
    <source>
        <strain evidence="2 3">JPCC DA0580</strain>
    </source>
</reference>
<evidence type="ECO:0000313" key="2">
    <source>
        <dbReference type="EMBL" id="GAX16164.1"/>
    </source>
</evidence>
<dbReference type="AlphaFoldDB" id="A0A1Z5JQ82"/>
<keyword evidence="1" id="KW-0812">Transmembrane</keyword>
<feature type="transmembrane region" description="Helical" evidence="1">
    <location>
        <begin position="12"/>
        <end position="30"/>
    </location>
</feature>
<feature type="transmembrane region" description="Helical" evidence="1">
    <location>
        <begin position="50"/>
        <end position="70"/>
    </location>
</feature>
<proteinExistence type="predicted"/>